<feature type="region of interest" description="Disordered" evidence="1">
    <location>
        <begin position="66"/>
        <end position="102"/>
    </location>
</feature>
<dbReference type="Proteomes" id="UP000675781">
    <property type="component" value="Unassembled WGS sequence"/>
</dbReference>
<organism evidence="3 4">
    <name type="scientific">Actinospica durhamensis</name>
    <dbReference type="NCBI Taxonomy" id="1508375"/>
    <lineage>
        <taxon>Bacteria</taxon>
        <taxon>Bacillati</taxon>
        <taxon>Actinomycetota</taxon>
        <taxon>Actinomycetes</taxon>
        <taxon>Catenulisporales</taxon>
        <taxon>Actinospicaceae</taxon>
        <taxon>Actinospica</taxon>
    </lineage>
</organism>
<sequence length="413" mass="42945">MSEHIDPPGAESAGPSPEDAGLSVDERFAKLVAGIDGSAVPEKGAKEESARTRRLRSEWAVNPPKAVAWRADGPATAADAPASRSGSGSWYSGDAQAPAKRRRRVGKPITIVLIVAVLCGGVYGVGHIHYASTGPLNALPAGTAAPWAASVSPSPSPSASPSPSVHYANPDDAYFAGSPAAGWKENEAGFTIPKAVGLNGVSRSDVATGFQQLYKLITAADLDAKVLDGGSVADFTNLVDPSTDIPKELASWIAHPSAKNDPTALVTRFDPATTRLLGHTVKVSGSMTEQKGKHKDSVDLIADYVFVYAVAPASDAQDATRVTVHRTLEIEVYNPADYNVVAGKAWLLDWDSYLGDIQCYDNNGYVDPGFGGSGGEPNETGVADPYATGNLLTQAPDPQATSSMGECQASSVN</sequence>
<evidence type="ECO:0000313" key="4">
    <source>
        <dbReference type="Proteomes" id="UP000675781"/>
    </source>
</evidence>
<feature type="transmembrane region" description="Helical" evidence="2">
    <location>
        <begin position="109"/>
        <end position="130"/>
    </location>
</feature>
<feature type="compositionally biased region" description="Polar residues" evidence="1">
    <location>
        <begin position="399"/>
        <end position="413"/>
    </location>
</feature>
<dbReference type="AlphaFoldDB" id="A0A941ELT8"/>
<comment type="caution">
    <text evidence="3">The sequence shown here is derived from an EMBL/GenBank/DDBJ whole genome shotgun (WGS) entry which is preliminary data.</text>
</comment>
<reference evidence="3" key="1">
    <citation type="submission" date="2021-04" db="EMBL/GenBank/DDBJ databases">
        <title>Genome based classification of Actinospica acidithermotolerans sp. nov., an actinobacterium isolated from an Indonesian hot spring.</title>
        <authorList>
            <person name="Kusuma A.B."/>
            <person name="Putra K.E."/>
            <person name="Nafisah S."/>
            <person name="Loh J."/>
            <person name="Nouioui I."/>
            <person name="Goodfellow M."/>
        </authorList>
    </citation>
    <scope>NUCLEOTIDE SEQUENCE</scope>
    <source>
        <strain evidence="3">CSCA 57</strain>
    </source>
</reference>
<accession>A0A941ELT8</accession>
<protein>
    <submittedName>
        <fullName evidence="3">Uncharacterized protein</fullName>
    </submittedName>
</protein>
<feature type="region of interest" description="Disordered" evidence="1">
    <location>
        <begin position="1"/>
        <end position="23"/>
    </location>
</feature>
<name>A0A941ELT8_9ACTN</name>
<feature type="compositionally biased region" description="Basic and acidic residues" evidence="1">
    <location>
        <begin position="43"/>
        <end position="57"/>
    </location>
</feature>
<dbReference type="EMBL" id="JAGSOG010000070">
    <property type="protein sequence ID" value="MBR7834770.1"/>
    <property type="molecule type" value="Genomic_DNA"/>
</dbReference>
<gene>
    <name evidence="3" type="ORF">KDL01_15955</name>
</gene>
<feature type="region of interest" description="Disordered" evidence="1">
    <location>
        <begin position="39"/>
        <end position="58"/>
    </location>
</feature>
<feature type="compositionally biased region" description="Low complexity" evidence="1">
    <location>
        <begin position="68"/>
        <end position="86"/>
    </location>
</feature>
<keyword evidence="2" id="KW-0472">Membrane</keyword>
<feature type="region of interest" description="Disordered" evidence="1">
    <location>
        <begin position="370"/>
        <end position="413"/>
    </location>
</feature>
<keyword evidence="2" id="KW-1133">Transmembrane helix</keyword>
<evidence type="ECO:0000313" key="3">
    <source>
        <dbReference type="EMBL" id="MBR7834770.1"/>
    </source>
</evidence>
<evidence type="ECO:0000256" key="2">
    <source>
        <dbReference type="SAM" id="Phobius"/>
    </source>
</evidence>
<dbReference type="RefSeq" id="WP_212529288.1">
    <property type="nucleotide sequence ID" value="NZ_JAGSOG010000070.1"/>
</dbReference>
<proteinExistence type="predicted"/>
<evidence type="ECO:0000256" key="1">
    <source>
        <dbReference type="SAM" id="MobiDB-lite"/>
    </source>
</evidence>
<keyword evidence="4" id="KW-1185">Reference proteome</keyword>
<keyword evidence="2" id="KW-0812">Transmembrane</keyword>